<keyword evidence="2" id="KW-1185">Reference proteome</keyword>
<dbReference type="Proteomes" id="UP000821845">
    <property type="component" value="Chromosome 3"/>
</dbReference>
<accession>A0ACB7SLF1</accession>
<evidence type="ECO:0000313" key="2">
    <source>
        <dbReference type="Proteomes" id="UP000821845"/>
    </source>
</evidence>
<gene>
    <name evidence="1" type="ORF">HPB50_000814</name>
</gene>
<dbReference type="EMBL" id="CM023483">
    <property type="protein sequence ID" value="KAH6934791.1"/>
    <property type="molecule type" value="Genomic_DNA"/>
</dbReference>
<comment type="caution">
    <text evidence="1">The sequence shown here is derived from an EMBL/GenBank/DDBJ whole genome shotgun (WGS) entry which is preliminary data.</text>
</comment>
<reference evidence="1" key="1">
    <citation type="submission" date="2020-05" db="EMBL/GenBank/DDBJ databases">
        <title>Large-scale comparative analyses of tick genomes elucidate their genetic diversity and vector capacities.</title>
        <authorList>
            <person name="Jia N."/>
            <person name="Wang J."/>
            <person name="Shi W."/>
            <person name="Du L."/>
            <person name="Sun Y."/>
            <person name="Zhan W."/>
            <person name="Jiang J."/>
            <person name="Wang Q."/>
            <person name="Zhang B."/>
            <person name="Ji P."/>
            <person name="Sakyi L.B."/>
            <person name="Cui X."/>
            <person name="Yuan T."/>
            <person name="Jiang B."/>
            <person name="Yang W."/>
            <person name="Lam T.T.-Y."/>
            <person name="Chang Q."/>
            <person name="Ding S."/>
            <person name="Wang X."/>
            <person name="Zhu J."/>
            <person name="Ruan X."/>
            <person name="Zhao L."/>
            <person name="Wei J."/>
            <person name="Que T."/>
            <person name="Du C."/>
            <person name="Cheng J."/>
            <person name="Dai P."/>
            <person name="Han X."/>
            <person name="Huang E."/>
            <person name="Gao Y."/>
            <person name="Liu J."/>
            <person name="Shao H."/>
            <person name="Ye R."/>
            <person name="Li L."/>
            <person name="Wei W."/>
            <person name="Wang X."/>
            <person name="Wang C."/>
            <person name="Yang T."/>
            <person name="Huo Q."/>
            <person name="Li W."/>
            <person name="Guo W."/>
            <person name="Chen H."/>
            <person name="Zhou L."/>
            <person name="Ni X."/>
            <person name="Tian J."/>
            <person name="Zhou Y."/>
            <person name="Sheng Y."/>
            <person name="Liu T."/>
            <person name="Pan Y."/>
            <person name="Xia L."/>
            <person name="Li J."/>
            <person name="Zhao F."/>
            <person name="Cao W."/>
        </authorList>
    </citation>
    <scope>NUCLEOTIDE SEQUENCE</scope>
    <source>
        <strain evidence="1">Hyas-2018</strain>
    </source>
</reference>
<proteinExistence type="predicted"/>
<organism evidence="1 2">
    <name type="scientific">Hyalomma asiaticum</name>
    <name type="common">Tick</name>
    <dbReference type="NCBI Taxonomy" id="266040"/>
    <lineage>
        <taxon>Eukaryota</taxon>
        <taxon>Metazoa</taxon>
        <taxon>Ecdysozoa</taxon>
        <taxon>Arthropoda</taxon>
        <taxon>Chelicerata</taxon>
        <taxon>Arachnida</taxon>
        <taxon>Acari</taxon>
        <taxon>Parasitiformes</taxon>
        <taxon>Ixodida</taxon>
        <taxon>Ixodoidea</taxon>
        <taxon>Ixodidae</taxon>
        <taxon>Hyalomminae</taxon>
        <taxon>Hyalomma</taxon>
    </lineage>
</organism>
<protein>
    <submittedName>
        <fullName evidence="1">Uncharacterized protein</fullName>
    </submittedName>
</protein>
<name>A0ACB7SLF1_HYAAI</name>
<sequence>MRIGVTASGEMDIFKIAELADRLMTVTKPAFATVLTEASSCPALLEIREEIPHLADTFAALQANKSQGTPRPYNQRRARKCLRNDGKKGTERVRAACCRHHHDCDLLNNNEFPI</sequence>
<evidence type="ECO:0000313" key="1">
    <source>
        <dbReference type="EMBL" id="KAH6934791.1"/>
    </source>
</evidence>